<keyword evidence="3" id="KW-1185">Reference proteome</keyword>
<keyword evidence="1" id="KW-1133">Transmembrane helix</keyword>
<dbReference type="Proteomes" id="UP000467249">
    <property type="component" value="Chromosome"/>
</dbReference>
<keyword evidence="1" id="KW-0472">Membrane</keyword>
<protein>
    <submittedName>
        <fullName evidence="2">ABC transporter</fullName>
    </submittedName>
</protein>
<dbReference type="RefSeq" id="WP_163804539.1">
    <property type="nucleotide sequence ID" value="NZ_AP022620.1"/>
</dbReference>
<feature type="transmembrane region" description="Helical" evidence="1">
    <location>
        <begin position="100"/>
        <end position="117"/>
    </location>
</feature>
<dbReference type="AlphaFoldDB" id="A0A6N4W9G7"/>
<evidence type="ECO:0000313" key="3">
    <source>
        <dbReference type="Proteomes" id="UP000467249"/>
    </source>
</evidence>
<feature type="transmembrane region" description="Helical" evidence="1">
    <location>
        <begin position="176"/>
        <end position="197"/>
    </location>
</feature>
<gene>
    <name evidence="2" type="ORF">MANY_25250</name>
</gene>
<feature type="transmembrane region" description="Helical" evidence="1">
    <location>
        <begin position="144"/>
        <end position="170"/>
    </location>
</feature>
<reference evidence="2 3" key="1">
    <citation type="journal article" date="2019" name="Emerg. Microbes Infect.">
        <title>Comprehensive subspecies identification of 175 nontuberculous mycobacteria species based on 7547 genomic profiles.</title>
        <authorList>
            <person name="Matsumoto Y."/>
            <person name="Kinjo T."/>
            <person name="Motooka D."/>
            <person name="Nabeya D."/>
            <person name="Jung N."/>
            <person name="Uechi K."/>
            <person name="Horii T."/>
            <person name="Iida T."/>
            <person name="Fujita J."/>
            <person name="Nakamura S."/>
        </authorList>
    </citation>
    <scope>NUCLEOTIDE SEQUENCE [LARGE SCALE GENOMIC DNA]</scope>
    <source>
        <strain evidence="2 3">JCM 30275</strain>
    </source>
</reference>
<organism evidence="2 3">
    <name type="scientific">Mycolicibacterium anyangense</name>
    <dbReference type="NCBI Taxonomy" id="1431246"/>
    <lineage>
        <taxon>Bacteria</taxon>
        <taxon>Bacillati</taxon>
        <taxon>Actinomycetota</taxon>
        <taxon>Actinomycetes</taxon>
        <taxon>Mycobacteriales</taxon>
        <taxon>Mycobacteriaceae</taxon>
        <taxon>Mycolicibacterium</taxon>
    </lineage>
</organism>
<feature type="transmembrane region" description="Helical" evidence="1">
    <location>
        <begin position="508"/>
        <end position="531"/>
    </location>
</feature>
<evidence type="ECO:0000256" key="1">
    <source>
        <dbReference type="SAM" id="Phobius"/>
    </source>
</evidence>
<dbReference type="EMBL" id="AP022620">
    <property type="protein sequence ID" value="BBZ77188.1"/>
    <property type="molecule type" value="Genomic_DNA"/>
</dbReference>
<name>A0A6N4W9G7_9MYCO</name>
<dbReference type="KEGG" id="many:MANY_25250"/>
<feature type="transmembrane region" description="Helical" evidence="1">
    <location>
        <begin position="398"/>
        <end position="425"/>
    </location>
</feature>
<sequence>MTPASTATRHQAAPAASAVTGVAALARFALRRDRVRLSVWIAVLTLMMVYAPNGIKLAYPDEARRQARVNLLKTPAGIMLGGPMFGGDETDLGVMMANELMLTLIVAASILAILTVIRHTRAEEESGAAELMLSCGVGRHARTAAALIVVAAVNATLAVTMTAAMAATGFAVVDTAAMSLGVTAVATVFGAVSAVTAQLWRQARTATAAAMAGLAVAVLVRGTGDVIDHSGSALSWFSPIAWAQQMRAFVALRWWPLALILLLAAGLVCVAVLLEDSRQYDEGVLASSGEHPGARPVGGVFGLQMVTHRGLTIGWSVGLLLAGAAFGSMTKSLLDAARGNPLIARVLSAQGTDGVYTTMTQFLAAATTAYVVSVVVGLSRDEESGLGEAVLAGAVSRWTWLLSAVGAAVTGATVLLVCAGLGNGLGAGLTLGDPPTIVRLTLAGLAFLPAMAVVAAVAALGVALRRPVLGWLAVTFVVAALYLGALLRLPRWLIESSPVGRTQAPSSISAVALVVMGAIAVGLTAVAGWLYRRRDIGG</sequence>
<accession>A0A6N4W9G7</accession>
<feature type="transmembrane region" description="Helical" evidence="1">
    <location>
        <begin position="37"/>
        <end position="55"/>
    </location>
</feature>
<evidence type="ECO:0000313" key="2">
    <source>
        <dbReference type="EMBL" id="BBZ77188.1"/>
    </source>
</evidence>
<feature type="transmembrane region" description="Helical" evidence="1">
    <location>
        <begin position="254"/>
        <end position="274"/>
    </location>
</feature>
<feature type="transmembrane region" description="Helical" evidence="1">
    <location>
        <begin position="468"/>
        <end position="487"/>
    </location>
</feature>
<feature type="transmembrane region" description="Helical" evidence="1">
    <location>
        <begin position="437"/>
        <end position="462"/>
    </location>
</feature>
<keyword evidence="1" id="KW-0812">Transmembrane</keyword>
<feature type="transmembrane region" description="Helical" evidence="1">
    <location>
        <begin position="313"/>
        <end position="334"/>
    </location>
</feature>
<feature type="transmembrane region" description="Helical" evidence="1">
    <location>
        <begin position="355"/>
        <end position="378"/>
    </location>
</feature>
<proteinExistence type="predicted"/>